<evidence type="ECO:0000256" key="1">
    <source>
        <dbReference type="ARBA" id="ARBA00022603"/>
    </source>
</evidence>
<dbReference type="EMBL" id="BK032645">
    <property type="protein sequence ID" value="DAF52963.1"/>
    <property type="molecule type" value="Genomic_DNA"/>
</dbReference>
<dbReference type="GO" id="GO:0032259">
    <property type="term" value="P:methylation"/>
    <property type="evidence" value="ECO:0007669"/>
    <property type="project" value="UniProtKB-KW"/>
</dbReference>
<protein>
    <submittedName>
        <fullName evidence="4">N6 adenosine methyltransferase subunit</fullName>
    </submittedName>
</protein>
<proteinExistence type="predicted"/>
<evidence type="ECO:0000313" key="4">
    <source>
        <dbReference type="EMBL" id="DAF52963.1"/>
    </source>
</evidence>
<dbReference type="PANTHER" id="PTHR12829">
    <property type="entry name" value="N6-ADENOSINE-METHYLTRANSFERASE"/>
    <property type="match status" value="1"/>
</dbReference>
<evidence type="ECO:0000256" key="3">
    <source>
        <dbReference type="ARBA" id="ARBA00022691"/>
    </source>
</evidence>
<reference evidence="4" key="1">
    <citation type="journal article" date="2021" name="Proc. Natl. Acad. Sci. U.S.A.">
        <title>A Catalog of Tens of Thousands of Viruses from Human Metagenomes Reveals Hidden Associations with Chronic Diseases.</title>
        <authorList>
            <person name="Tisza M.J."/>
            <person name="Buck C.B."/>
        </authorList>
    </citation>
    <scope>NUCLEOTIDE SEQUENCE</scope>
    <source>
        <strain evidence="4">CtPjm15</strain>
    </source>
</reference>
<accession>A0A8S5SQ82</accession>
<evidence type="ECO:0000256" key="2">
    <source>
        <dbReference type="ARBA" id="ARBA00022679"/>
    </source>
</evidence>
<dbReference type="PROSITE" id="PS51143">
    <property type="entry name" value="MT_A70"/>
    <property type="match status" value="1"/>
</dbReference>
<dbReference type="InterPro" id="IPR007757">
    <property type="entry name" value="MT-A70-like"/>
</dbReference>
<dbReference type="Pfam" id="PF05063">
    <property type="entry name" value="MT-A70"/>
    <property type="match status" value="1"/>
</dbReference>
<name>A0A8S5SQ82_9VIRU</name>
<keyword evidence="3" id="KW-0949">S-adenosyl-L-methionine</keyword>
<keyword evidence="1 4" id="KW-0489">Methyltransferase</keyword>
<keyword evidence="2" id="KW-0808">Transferase</keyword>
<organism evidence="4">
    <name type="scientific">Phage sp. ctPjm15</name>
    <dbReference type="NCBI Taxonomy" id="2828006"/>
    <lineage>
        <taxon>Viruses</taxon>
    </lineage>
</organism>
<dbReference type="PANTHER" id="PTHR12829:SF7">
    <property type="entry name" value="N6-ADENOSINE-METHYLTRANSFERASE CATALYTIC SUBUNIT"/>
    <property type="match status" value="1"/>
</dbReference>
<sequence length="146" mass="16600">MKTEDICRLPIRDIATDDALCFMWATFPNIGQALAVMAAWGFQYKTAAFVWIKKYQKSNKNFMGMGAYTRANAEVCLLGISSRTKAKECVRSHAVQQVIEAPIEKHSKKPDIVRDRIIELCGDVPKIELFARQKVEGWDCWGNEVE</sequence>
<dbReference type="GO" id="GO:0008173">
    <property type="term" value="F:RNA methyltransferase activity"/>
    <property type="evidence" value="ECO:0007669"/>
    <property type="project" value="UniProtKB-ARBA"/>
</dbReference>
<dbReference type="GO" id="GO:0008757">
    <property type="term" value="F:S-adenosylmethionine-dependent methyltransferase activity"/>
    <property type="evidence" value="ECO:0007669"/>
    <property type="project" value="UniProtKB-ARBA"/>
</dbReference>